<keyword evidence="4" id="KW-0256">Endoplasmic reticulum</keyword>
<dbReference type="SUPFAM" id="SSF103464">
    <property type="entry name" value="Oligosaccharyltransferase subunit ost4p"/>
    <property type="match status" value="1"/>
</dbReference>
<keyword evidence="7 8" id="KW-0472">Membrane</keyword>
<dbReference type="Proteomes" id="UP000054304">
    <property type="component" value="Unassembled WGS sequence"/>
</dbReference>
<dbReference type="HOGENOM" id="CLU_160806_3_1_1"/>
<evidence type="ECO:0000256" key="6">
    <source>
        <dbReference type="ARBA" id="ARBA00022989"/>
    </source>
</evidence>
<evidence type="ECO:0000313" key="9">
    <source>
        <dbReference type="EMBL" id="CEP64613.1"/>
    </source>
</evidence>
<comment type="similarity">
    <text evidence="2">Belongs to the OST4 family.</text>
</comment>
<accession>A0A0C7MXA5</accession>
<evidence type="ECO:0000256" key="4">
    <source>
        <dbReference type="ARBA" id="ARBA00022824"/>
    </source>
</evidence>
<dbReference type="GeneID" id="34688173"/>
<dbReference type="InterPro" id="IPR018943">
    <property type="entry name" value="Oligosaccaryltransferase"/>
</dbReference>
<reference evidence="9 10" key="1">
    <citation type="submission" date="2014-12" db="EMBL/GenBank/DDBJ databases">
        <authorList>
            <person name="Neuveglise Cecile"/>
        </authorList>
    </citation>
    <scope>NUCLEOTIDE SEQUENCE [LARGE SCALE GENOMIC DNA]</scope>
    <source>
        <strain evidence="9 10">CBS 12615</strain>
    </source>
</reference>
<evidence type="ECO:0000256" key="8">
    <source>
        <dbReference type="SAM" id="Phobius"/>
    </source>
</evidence>
<sequence length="40" mass="4290">MIADDQLNTLAIAFGVIMVTLIVVYHAILSSTKQTAVKEA</sequence>
<keyword evidence="3 8" id="KW-0812">Transmembrane</keyword>
<evidence type="ECO:0000256" key="5">
    <source>
        <dbReference type="ARBA" id="ARBA00022968"/>
    </source>
</evidence>
<comment type="subcellular location">
    <subcellularLocation>
        <location evidence="1">Endoplasmic reticulum membrane</location>
        <topology evidence="1">Single-pass type III membrane protein</topology>
    </subcellularLocation>
</comment>
<dbReference type="GO" id="GO:0005789">
    <property type="term" value="C:endoplasmic reticulum membrane"/>
    <property type="evidence" value="ECO:0007669"/>
    <property type="project" value="UniProtKB-SubCell"/>
</dbReference>
<evidence type="ECO:0000256" key="2">
    <source>
        <dbReference type="ARBA" id="ARBA00007685"/>
    </source>
</evidence>
<evidence type="ECO:0000313" key="10">
    <source>
        <dbReference type="Proteomes" id="UP000054304"/>
    </source>
</evidence>
<keyword evidence="10" id="KW-1185">Reference proteome</keyword>
<dbReference type="RefSeq" id="XP_022630818.1">
    <property type="nucleotide sequence ID" value="XM_022775029.1"/>
</dbReference>
<evidence type="ECO:0000256" key="3">
    <source>
        <dbReference type="ARBA" id="ARBA00022692"/>
    </source>
</evidence>
<dbReference type="AlphaFoldDB" id="A0A0C7MXA5"/>
<dbReference type="Pfam" id="PF10215">
    <property type="entry name" value="Ost4"/>
    <property type="match status" value="1"/>
</dbReference>
<gene>
    <name evidence="9" type="ORF">LALA0_S12e02938g</name>
</gene>
<evidence type="ECO:0000256" key="1">
    <source>
        <dbReference type="ARBA" id="ARBA00004643"/>
    </source>
</evidence>
<feature type="transmembrane region" description="Helical" evidence="8">
    <location>
        <begin position="6"/>
        <end position="28"/>
    </location>
</feature>
<organism evidence="9 10">
    <name type="scientific">Lachancea lanzarotensis</name>
    <dbReference type="NCBI Taxonomy" id="1245769"/>
    <lineage>
        <taxon>Eukaryota</taxon>
        <taxon>Fungi</taxon>
        <taxon>Dikarya</taxon>
        <taxon>Ascomycota</taxon>
        <taxon>Saccharomycotina</taxon>
        <taxon>Saccharomycetes</taxon>
        <taxon>Saccharomycetales</taxon>
        <taxon>Saccharomycetaceae</taxon>
        <taxon>Lachancea</taxon>
    </lineage>
</organism>
<dbReference type="InterPro" id="IPR036330">
    <property type="entry name" value="Ost4p_sf"/>
</dbReference>
<keyword evidence="6 8" id="KW-1133">Transmembrane helix</keyword>
<protein>
    <submittedName>
        <fullName evidence="9">LALA0S12e02938g1_1</fullName>
    </submittedName>
</protein>
<keyword evidence="5" id="KW-0735">Signal-anchor</keyword>
<dbReference type="EMBL" id="LN736371">
    <property type="protein sequence ID" value="CEP64613.1"/>
    <property type="molecule type" value="Genomic_DNA"/>
</dbReference>
<dbReference type="OrthoDB" id="2124077at2759"/>
<name>A0A0C7MXA5_9SACH</name>
<evidence type="ECO:0000256" key="7">
    <source>
        <dbReference type="ARBA" id="ARBA00023136"/>
    </source>
</evidence>
<proteinExistence type="inferred from homology"/>